<dbReference type="Gene3D" id="3.10.350.10">
    <property type="entry name" value="LysM domain"/>
    <property type="match status" value="5"/>
</dbReference>
<dbReference type="InterPro" id="IPR036779">
    <property type="entry name" value="LysM_dom_sf"/>
</dbReference>
<feature type="domain" description="LysM" evidence="2">
    <location>
        <begin position="25"/>
        <end position="68"/>
    </location>
</feature>
<dbReference type="PROSITE" id="PS51782">
    <property type="entry name" value="LYSM"/>
    <property type="match status" value="4"/>
</dbReference>
<dbReference type="SUPFAM" id="SSF54106">
    <property type="entry name" value="LysM domain"/>
    <property type="match status" value="5"/>
</dbReference>
<gene>
    <name evidence="3" type="ORF">BD809_11224</name>
</gene>
<dbReference type="EMBL" id="VNHU01000012">
    <property type="protein sequence ID" value="TYP70432.1"/>
    <property type="molecule type" value="Genomic_DNA"/>
</dbReference>
<feature type="domain" description="LysM" evidence="2">
    <location>
        <begin position="226"/>
        <end position="269"/>
    </location>
</feature>
<dbReference type="CDD" id="cd06268">
    <property type="entry name" value="PBP1_ABC_transporter_LIVBP-like"/>
    <property type="match status" value="1"/>
</dbReference>
<dbReference type="OrthoDB" id="2149800at2"/>
<dbReference type="Pfam" id="PF01476">
    <property type="entry name" value="LysM"/>
    <property type="match status" value="5"/>
</dbReference>
<dbReference type="Gene3D" id="3.40.50.2300">
    <property type="match status" value="2"/>
</dbReference>
<dbReference type="PANTHER" id="PTHR33734:SF22">
    <property type="entry name" value="MEMBRANE-BOUND LYTIC MUREIN TRANSGLYCOSYLASE D"/>
    <property type="match status" value="1"/>
</dbReference>
<dbReference type="CDD" id="cd00118">
    <property type="entry name" value="LysM"/>
    <property type="match status" value="4"/>
</dbReference>
<feature type="domain" description="LysM" evidence="2">
    <location>
        <begin position="77"/>
        <end position="120"/>
    </location>
</feature>
<proteinExistence type="predicted"/>
<feature type="domain" description="LysM" evidence="2">
    <location>
        <begin position="158"/>
        <end position="202"/>
    </location>
</feature>
<evidence type="ECO:0000313" key="3">
    <source>
        <dbReference type="EMBL" id="TYP70432.1"/>
    </source>
</evidence>
<reference evidence="3 4" key="1">
    <citation type="submission" date="2019-07" db="EMBL/GenBank/DDBJ databases">
        <title>Genomic Encyclopedia of Archaeal and Bacterial Type Strains, Phase II (KMG-II): from individual species to whole genera.</title>
        <authorList>
            <person name="Goeker M."/>
        </authorList>
    </citation>
    <scope>NUCLEOTIDE SEQUENCE [LARGE SCALE GENOMIC DNA]</scope>
    <source>
        <strain evidence="3 4">DSM 17527</strain>
    </source>
</reference>
<keyword evidence="1" id="KW-0732">Signal</keyword>
<keyword evidence="4" id="KW-1185">Reference proteome</keyword>
<sequence>MGMKKILFFCAFFCFMFTTYAQQYKSHKVAKGENVFRIAKRYNTTSEAIYRINPTAKDGIKEGQILAIPVTNDQEFKTHVVGEGDTVYNIAKRYGITTAEVYIYNPEARNGINLGEILKVGKLAKEVATAIDAKDHQGKLAVLDSLKAVPERKIVSFKTHKVQRKETLYGIANAYDVTVDEIKKHNKRLYSEEIRKRDKLRIPVYETGVAISTAKDSISARVSTTTKYTIQPKDTKFGIARKHGITISELERLNPTMNPDFPIGMQIVVPSTVFVGYEELLESGFELYEIKPKETMFSLVRRLDISSDSLLAINPYIKDGLKAGMVITIPKSKVKDSLAFDFAEGKSINLERKLYNFTPKKVAVMLPFSLDSLNMEQRQDTEDFLRAKRGARVALDFYSGVLVAVDSAKEKGITIELDVFDTKMNNNPVHLKKIIRDNNFNEMNAVIGPLYQANVELVAQELKQYDVPVFSPISKKESKLYGNFFQTRPSDIMLQEKVISYVQNDSTDKNIILVIQEGKRFEAVKEKLIKAFPQAKIAKIQEGNFLLRPDLEKVLVEGKPNWVFLESDDIAMISNVTPLLNAKAESHDVTLFTTDKNNAFENDSVNNMHLSNLHLHFPSIDKEYEDSSISRIPFVERYKKKYGVAPNKYAVRGYDITYDILMRLGTADNVYQAATYEGTTEYIENKFNYAKKVSGGYYNKALYLIRFDENLKLTAVD</sequence>
<dbReference type="SMART" id="SM00257">
    <property type="entry name" value="LysM"/>
    <property type="match status" value="5"/>
</dbReference>
<dbReference type="GO" id="GO:0008932">
    <property type="term" value="F:lytic endotransglycosylase activity"/>
    <property type="evidence" value="ECO:0007669"/>
    <property type="project" value="TreeGrafter"/>
</dbReference>
<name>A0A5S5BW67_9FLAO</name>
<dbReference type="SUPFAM" id="SSF53822">
    <property type="entry name" value="Periplasmic binding protein-like I"/>
    <property type="match status" value="1"/>
</dbReference>
<feature type="chain" id="PRO_5024417433" evidence="1">
    <location>
        <begin position="22"/>
        <end position="717"/>
    </location>
</feature>
<accession>A0A5S5BW67</accession>
<feature type="signal peptide" evidence="1">
    <location>
        <begin position="1"/>
        <end position="21"/>
    </location>
</feature>
<evidence type="ECO:0000313" key="4">
    <source>
        <dbReference type="Proteomes" id="UP000324376"/>
    </source>
</evidence>
<evidence type="ECO:0000259" key="2">
    <source>
        <dbReference type="PROSITE" id="PS51782"/>
    </source>
</evidence>
<dbReference type="AlphaFoldDB" id="A0A5S5BW67"/>
<dbReference type="InterPro" id="IPR028082">
    <property type="entry name" value="Peripla_BP_I"/>
</dbReference>
<protein>
    <submittedName>
        <fullName evidence="3">Amino acid/amide ABC transporter substrate-binding protein (HAAT family)</fullName>
    </submittedName>
</protein>
<dbReference type="PANTHER" id="PTHR33734">
    <property type="entry name" value="LYSM DOMAIN-CONTAINING GPI-ANCHORED PROTEIN 2"/>
    <property type="match status" value="1"/>
</dbReference>
<dbReference type="InterPro" id="IPR018392">
    <property type="entry name" value="LysM"/>
</dbReference>
<dbReference type="Proteomes" id="UP000324376">
    <property type="component" value="Unassembled WGS sequence"/>
</dbReference>
<evidence type="ECO:0000256" key="1">
    <source>
        <dbReference type="SAM" id="SignalP"/>
    </source>
</evidence>
<organism evidence="3 4">
    <name type="scientific">Aquimarina intermedia</name>
    <dbReference type="NCBI Taxonomy" id="350814"/>
    <lineage>
        <taxon>Bacteria</taxon>
        <taxon>Pseudomonadati</taxon>
        <taxon>Bacteroidota</taxon>
        <taxon>Flavobacteriia</taxon>
        <taxon>Flavobacteriales</taxon>
        <taxon>Flavobacteriaceae</taxon>
        <taxon>Aquimarina</taxon>
    </lineage>
</organism>
<comment type="caution">
    <text evidence="3">The sequence shown here is derived from an EMBL/GenBank/DDBJ whole genome shotgun (WGS) entry which is preliminary data.</text>
</comment>